<organism evidence="14 15">
    <name type="scientific">Caballeronia udeis</name>
    <dbReference type="NCBI Taxonomy" id="1232866"/>
    <lineage>
        <taxon>Bacteria</taxon>
        <taxon>Pseudomonadati</taxon>
        <taxon>Pseudomonadota</taxon>
        <taxon>Betaproteobacteria</taxon>
        <taxon>Burkholderiales</taxon>
        <taxon>Burkholderiaceae</taxon>
        <taxon>Caballeronia</taxon>
    </lineage>
</organism>
<dbReference type="PANTHER" id="PTHR10683:SF18">
    <property type="entry name" value="TRANSALDOLASE"/>
    <property type="match status" value="1"/>
</dbReference>
<dbReference type="PANTHER" id="PTHR10683">
    <property type="entry name" value="TRANSALDOLASE"/>
    <property type="match status" value="1"/>
</dbReference>
<evidence type="ECO:0000256" key="13">
    <source>
        <dbReference type="RuleBase" id="RU004155"/>
    </source>
</evidence>
<comment type="similarity">
    <text evidence="4 12 13">Belongs to the transaldolase family. Type 1 subfamily.</text>
</comment>
<dbReference type="CDD" id="cd00957">
    <property type="entry name" value="Transaldolase_TalAB"/>
    <property type="match status" value="1"/>
</dbReference>
<dbReference type="InterPro" id="IPR018225">
    <property type="entry name" value="Transaldolase_AS"/>
</dbReference>
<evidence type="ECO:0000313" key="15">
    <source>
        <dbReference type="Proteomes" id="UP000054683"/>
    </source>
</evidence>
<sequence>MDGLTLRTGVVTRIAIGIRIAPDVCLSVQRTPAVAANRSTGELSTPPSVETNCTPYAMQQFRGRAQETRPRTMPYPAPNGVAGIEWQTRASRSLAALAQHRHRRPRKTFHPRALRIFDNGTTRRKPDMTSALDQLKQYTTVVADTGNFQQLDEFKPQDATTNPSLILKAVQNDSYKPLLEKTVKDHASKPMSQIIDQLLIAFGKEILKIVPGRVSTEVDARLSFDIKGSIAKGRDIIKLYEDSGIDRKRILVKLASTWEGIRAMETLQKEGIHCNMTLLFSTAQAAAAADAGAQLISPFVGRIYDWYKKSAGADWDEVKMGGANDPGVQSVRKIYAYYKKFGYKTEVMGASFRTVNQITELAGCDLLTISPDLLKKLADSNDKVERKLSPEAVANDPVSKIEIDESSFRFLVNDDAMATEKLAEGIRAFAADAVKLEKLIEALK</sequence>
<evidence type="ECO:0000256" key="7">
    <source>
        <dbReference type="ARBA" id="ARBA00022490"/>
    </source>
</evidence>
<comment type="subcellular location">
    <subcellularLocation>
        <location evidence="2 12">Cytoplasm</location>
    </subcellularLocation>
</comment>
<feature type="active site" description="Schiff-base intermediate with substrate" evidence="12">
    <location>
        <position position="253"/>
    </location>
</feature>
<dbReference type="PROSITE" id="PS00958">
    <property type="entry name" value="TRANSALDOLASE_2"/>
    <property type="match status" value="1"/>
</dbReference>
<evidence type="ECO:0000256" key="2">
    <source>
        <dbReference type="ARBA" id="ARBA00004496"/>
    </source>
</evidence>
<gene>
    <name evidence="12" type="primary">tal</name>
    <name evidence="14" type="ORF">AWB69_06733</name>
</gene>
<evidence type="ECO:0000256" key="8">
    <source>
        <dbReference type="ARBA" id="ARBA00022679"/>
    </source>
</evidence>
<reference evidence="14 15" key="1">
    <citation type="submission" date="2016-01" db="EMBL/GenBank/DDBJ databases">
        <authorList>
            <person name="Oliw E.H."/>
        </authorList>
    </citation>
    <scope>NUCLEOTIDE SEQUENCE [LARGE SCALE GENOMIC DNA]</scope>
    <source>
        <strain evidence="14">LMG 27134</strain>
    </source>
</reference>
<dbReference type="GO" id="GO:0005975">
    <property type="term" value="P:carbohydrate metabolic process"/>
    <property type="evidence" value="ECO:0007669"/>
    <property type="project" value="InterPro"/>
</dbReference>
<dbReference type="Gene3D" id="3.20.20.70">
    <property type="entry name" value="Aldolase class I"/>
    <property type="match status" value="1"/>
</dbReference>
<dbReference type="InterPro" id="IPR001585">
    <property type="entry name" value="TAL/FSA"/>
</dbReference>
<dbReference type="Pfam" id="PF00923">
    <property type="entry name" value="TAL_FSA"/>
    <property type="match status" value="1"/>
</dbReference>
<keyword evidence="10 12" id="KW-0704">Schiff base</keyword>
<dbReference type="EMBL" id="FCOK02000063">
    <property type="protein sequence ID" value="SAL60712.1"/>
    <property type="molecule type" value="Genomic_DNA"/>
</dbReference>
<comment type="catalytic activity">
    <reaction evidence="11 12 13">
        <text>D-sedoheptulose 7-phosphate + D-glyceraldehyde 3-phosphate = D-erythrose 4-phosphate + beta-D-fructose 6-phosphate</text>
        <dbReference type="Rhea" id="RHEA:17053"/>
        <dbReference type="ChEBI" id="CHEBI:16897"/>
        <dbReference type="ChEBI" id="CHEBI:57483"/>
        <dbReference type="ChEBI" id="CHEBI:57634"/>
        <dbReference type="ChEBI" id="CHEBI:59776"/>
        <dbReference type="EC" id="2.2.1.2"/>
    </reaction>
</comment>
<evidence type="ECO:0000313" key="14">
    <source>
        <dbReference type="EMBL" id="SAL60712.1"/>
    </source>
</evidence>
<protein>
    <recommendedName>
        <fullName evidence="6 12">Transaldolase</fullName>
        <ecNumber evidence="6 12">2.2.1.2</ecNumber>
    </recommendedName>
</protein>
<dbReference type="InterPro" id="IPR004730">
    <property type="entry name" value="Transaldolase_1"/>
</dbReference>
<keyword evidence="9 12" id="KW-0570">Pentose shunt</keyword>
<dbReference type="InterPro" id="IPR013785">
    <property type="entry name" value="Aldolase_TIM"/>
</dbReference>
<evidence type="ECO:0000256" key="3">
    <source>
        <dbReference type="ARBA" id="ARBA00004857"/>
    </source>
</evidence>
<evidence type="ECO:0000256" key="11">
    <source>
        <dbReference type="ARBA" id="ARBA00048810"/>
    </source>
</evidence>
<evidence type="ECO:0000256" key="12">
    <source>
        <dbReference type="HAMAP-Rule" id="MF_00492"/>
    </source>
</evidence>
<dbReference type="EC" id="2.2.1.2" evidence="6 12"/>
<dbReference type="PROSITE" id="PS01054">
    <property type="entry name" value="TRANSALDOLASE_1"/>
    <property type="match status" value="1"/>
</dbReference>
<dbReference type="AlphaFoldDB" id="A0A158IVK6"/>
<evidence type="ECO:0000256" key="5">
    <source>
        <dbReference type="ARBA" id="ARBA00011738"/>
    </source>
</evidence>
<proteinExistence type="inferred from homology"/>
<evidence type="ECO:0000256" key="6">
    <source>
        <dbReference type="ARBA" id="ARBA00013151"/>
    </source>
</evidence>
<dbReference type="FunFam" id="3.20.20.70:FF:000002">
    <property type="entry name" value="Transaldolase"/>
    <property type="match status" value="1"/>
</dbReference>
<dbReference type="NCBIfam" id="TIGR00874">
    <property type="entry name" value="talAB"/>
    <property type="match status" value="1"/>
</dbReference>
<dbReference type="HAMAP" id="MF_00492">
    <property type="entry name" value="Transaldolase_1"/>
    <property type="match status" value="1"/>
</dbReference>
<evidence type="ECO:0000256" key="9">
    <source>
        <dbReference type="ARBA" id="ARBA00023126"/>
    </source>
</evidence>
<dbReference type="SUPFAM" id="SSF51569">
    <property type="entry name" value="Aldolase"/>
    <property type="match status" value="1"/>
</dbReference>
<name>A0A158IVK6_9BURK</name>
<comment type="subunit">
    <text evidence="5">Homodimer.</text>
</comment>
<keyword evidence="8 12" id="KW-0808">Transferase</keyword>
<comment type="pathway">
    <text evidence="3 12 13">Carbohydrate degradation; pentose phosphate pathway; D-glyceraldehyde 3-phosphate and beta-D-fructose 6-phosphate from D-ribose 5-phosphate and D-xylulose 5-phosphate (non-oxidative stage): step 2/3.</text>
</comment>
<dbReference type="Proteomes" id="UP000054683">
    <property type="component" value="Unassembled WGS sequence"/>
</dbReference>
<dbReference type="UniPathway" id="UPA00115">
    <property type="reaction ID" value="UER00414"/>
</dbReference>
<dbReference type="GO" id="GO:0005737">
    <property type="term" value="C:cytoplasm"/>
    <property type="evidence" value="ECO:0007669"/>
    <property type="project" value="UniProtKB-SubCell"/>
</dbReference>
<comment type="function">
    <text evidence="1 12 13">Transaldolase is important for the balance of metabolites in the pentose-phosphate pathway.</text>
</comment>
<keyword evidence="7 12" id="KW-0963">Cytoplasm</keyword>
<evidence type="ECO:0000256" key="1">
    <source>
        <dbReference type="ARBA" id="ARBA00003518"/>
    </source>
</evidence>
<dbReference type="GO" id="GO:0009052">
    <property type="term" value="P:pentose-phosphate shunt, non-oxidative branch"/>
    <property type="evidence" value="ECO:0007669"/>
    <property type="project" value="TreeGrafter"/>
</dbReference>
<evidence type="ECO:0000256" key="10">
    <source>
        <dbReference type="ARBA" id="ARBA00023270"/>
    </source>
</evidence>
<dbReference type="GO" id="GO:0004801">
    <property type="term" value="F:transaldolase activity"/>
    <property type="evidence" value="ECO:0007669"/>
    <property type="project" value="UniProtKB-UniRule"/>
</dbReference>
<accession>A0A158IVK6</accession>
<evidence type="ECO:0000256" key="4">
    <source>
        <dbReference type="ARBA" id="ARBA00008012"/>
    </source>
</evidence>